<evidence type="ECO:0000313" key="2">
    <source>
        <dbReference type="Proteomes" id="UP000245626"/>
    </source>
</evidence>
<protein>
    <submittedName>
        <fullName evidence="1">Uncharacterized protein</fullName>
    </submittedName>
</protein>
<evidence type="ECO:0000313" key="1">
    <source>
        <dbReference type="EMBL" id="PWN47296.1"/>
    </source>
</evidence>
<sequence>MEASPRRPDPSISSVRWGVREGGERGVRRNEGEVWMGPEGGYISGCLAIESVAKGGRKPSCGWRTSRGFRSVKGRQAKVQVGEGEEAEKGPKGIRITTKRNNHESVRKKPIPSPCRNSPWRARRSVKSSALKSGKGEGRREGHFRLCARSLLALSAKRGFKGVDLWAVFKRSSPPVRRVCEEDQGGREREGGRWSEVRRVDGQTCGLTSRVGVSIPFLIPLLAPKG</sequence>
<proteinExistence type="predicted"/>
<gene>
    <name evidence="1" type="ORF">IE53DRAFT_257052</name>
</gene>
<accession>A0ACD0NNA7</accession>
<name>A0ACD0NNA7_9BASI</name>
<keyword evidence="2" id="KW-1185">Reference proteome</keyword>
<dbReference type="EMBL" id="KZ820473">
    <property type="protein sequence ID" value="PWN47296.1"/>
    <property type="molecule type" value="Genomic_DNA"/>
</dbReference>
<organism evidence="1 2">
    <name type="scientific">Violaceomyces palustris</name>
    <dbReference type="NCBI Taxonomy" id="1673888"/>
    <lineage>
        <taxon>Eukaryota</taxon>
        <taxon>Fungi</taxon>
        <taxon>Dikarya</taxon>
        <taxon>Basidiomycota</taxon>
        <taxon>Ustilaginomycotina</taxon>
        <taxon>Ustilaginomycetes</taxon>
        <taxon>Violaceomycetales</taxon>
        <taxon>Violaceomycetaceae</taxon>
        <taxon>Violaceomyces</taxon>
    </lineage>
</organism>
<dbReference type="Proteomes" id="UP000245626">
    <property type="component" value="Unassembled WGS sequence"/>
</dbReference>
<reference evidence="1 2" key="1">
    <citation type="journal article" date="2018" name="Mol. Biol. Evol.">
        <title>Broad Genomic Sampling Reveals a Smut Pathogenic Ancestry of the Fungal Clade Ustilaginomycotina.</title>
        <authorList>
            <person name="Kijpornyongpan T."/>
            <person name="Mondo S.J."/>
            <person name="Barry K."/>
            <person name="Sandor L."/>
            <person name="Lee J."/>
            <person name="Lipzen A."/>
            <person name="Pangilinan J."/>
            <person name="LaButti K."/>
            <person name="Hainaut M."/>
            <person name="Henrissat B."/>
            <person name="Grigoriev I.V."/>
            <person name="Spatafora J.W."/>
            <person name="Aime M.C."/>
        </authorList>
    </citation>
    <scope>NUCLEOTIDE SEQUENCE [LARGE SCALE GENOMIC DNA]</scope>
    <source>
        <strain evidence="1 2">SA 807</strain>
    </source>
</reference>